<evidence type="ECO:0000313" key="9">
    <source>
        <dbReference type="Proteomes" id="UP000542342"/>
    </source>
</evidence>
<dbReference type="InterPro" id="IPR029063">
    <property type="entry name" value="SAM-dependent_MTases_sf"/>
</dbReference>
<evidence type="ECO:0000313" key="8">
    <source>
        <dbReference type="EMBL" id="MBA2226648.1"/>
    </source>
</evidence>
<keyword evidence="4 8" id="KW-0808">Transferase</keyword>
<evidence type="ECO:0000256" key="4">
    <source>
        <dbReference type="ARBA" id="ARBA00022679"/>
    </source>
</evidence>
<feature type="domain" description="DNA methylase N-4/N-6" evidence="7">
    <location>
        <begin position="36"/>
        <end position="277"/>
    </location>
</feature>
<evidence type="ECO:0000256" key="2">
    <source>
        <dbReference type="ARBA" id="ARBA00011900"/>
    </source>
</evidence>
<dbReference type="PROSITE" id="PS00092">
    <property type="entry name" value="N6_MTASE"/>
    <property type="match status" value="1"/>
</dbReference>
<gene>
    <name evidence="8" type="ORF">H0921_10795</name>
</gene>
<dbReference type="InterPro" id="IPR002052">
    <property type="entry name" value="DNA_methylase_N6_adenine_CS"/>
</dbReference>
<dbReference type="GO" id="GO:0003677">
    <property type="term" value="F:DNA binding"/>
    <property type="evidence" value="ECO:0007669"/>
    <property type="project" value="InterPro"/>
</dbReference>
<dbReference type="RefSeq" id="WP_194538203.1">
    <property type="nucleotide sequence ID" value="NZ_JACEFB010000007.1"/>
</dbReference>
<dbReference type="SUPFAM" id="SSF53335">
    <property type="entry name" value="S-adenosyl-L-methionine-dependent methyltransferases"/>
    <property type="match status" value="1"/>
</dbReference>
<dbReference type="EMBL" id="JACEFB010000007">
    <property type="protein sequence ID" value="MBA2226648.1"/>
    <property type="molecule type" value="Genomic_DNA"/>
</dbReference>
<evidence type="ECO:0000256" key="3">
    <source>
        <dbReference type="ARBA" id="ARBA00022603"/>
    </source>
</evidence>
<dbReference type="Proteomes" id="UP000542342">
    <property type="component" value="Unassembled WGS sequence"/>
</dbReference>
<dbReference type="Gene3D" id="3.40.50.150">
    <property type="entry name" value="Vaccinia Virus protein VP39"/>
    <property type="match status" value="1"/>
</dbReference>
<sequence length="311" mass="35499">MSSSASCRFPLPAEVVGQIYLADNLAVLRELPDASIDLIYIDPPFNTGKVQQRTQLRTVRSEEGDRVGFQGRRYQSIVIGSRRFQDTFDDYLAFLEPRLIEAHRLLAPHGSLYFHGDYREVHYCKVLLDAIFGRDCFLNEIIWAYDYGGRPKDRWPAKHDNILLYVKNPSQHVFNVEEIERIPYMAPELVGPDKAARGKLPTDTWWHTIVPTTSKEKTGYPTQKPLGILRRIVQASSRPGALVLDFFAGSGTTGRAALELGRRFLLIDNNPEALEVMARRFDGIRGIEWIGFDPSPFQKRQQAPKPKTLRK</sequence>
<dbReference type="EC" id="2.1.1.72" evidence="2"/>
<comment type="caution">
    <text evidence="8">The sequence shown here is derived from an EMBL/GenBank/DDBJ whole genome shotgun (WGS) entry which is preliminary data.</text>
</comment>
<dbReference type="PRINTS" id="PR00506">
    <property type="entry name" value="D21N6MTFRASE"/>
</dbReference>
<keyword evidence="5" id="KW-0949">S-adenosyl-L-methionine</keyword>
<reference evidence="8 9" key="1">
    <citation type="submission" date="2020-07" db="EMBL/GenBank/DDBJ databases">
        <title>Thermogemmata thermophila gen. nov., sp. nov., a novel moderate thermophilic planctomycete from a Kamchatka hot spring.</title>
        <authorList>
            <person name="Elcheninov A.G."/>
            <person name="Podosokorskaya O.A."/>
            <person name="Kovaleva O.L."/>
            <person name="Novikov A."/>
            <person name="Bonch-Osmolovskaya E.A."/>
            <person name="Toshchakov S.V."/>
            <person name="Kublanov I.V."/>
        </authorList>
    </citation>
    <scope>NUCLEOTIDE SEQUENCE [LARGE SCALE GENOMIC DNA]</scope>
    <source>
        <strain evidence="8 9">2918</strain>
    </source>
</reference>
<dbReference type="GO" id="GO:0008170">
    <property type="term" value="F:N-methyltransferase activity"/>
    <property type="evidence" value="ECO:0007669"/>
    <property type="project" value="InterPro"/>
</dbReference>
<accession>A0A7V8VEN0</accession>
<keyword evidence="3 8" id="KW-0489">Methyltransferase</keyword>
<dbReference type="AlphaFoldDB" id="A0A7V8VEN0"/>
<comment type="catalytic activity">
    <reaction evidence="6">
        <text>a 2'-deoxyadenosine in DNA + S-adenosyl-L-methionine = an N(6)-methyl-2'-deoxyadenosine in DNA + S-adenosyl-L-homocysteine + H(+)</text>
        <dbReference type="Rhea" id="RHEA:15197"/>
        <dbReference type="Rhea" id="RHEA-COMP:12418"/>
        <dbReference type="Rhea" id="RHEA-COMP:12419"/>
        <dbReference type="ChEBI" id="CHEBI:15378"/>
        <dbReference type="ChEBI" id="CHEBI:57856"/>
        <dbReference type="ChEBI" id="CHEBI:59789"/>
        <dbReference type="ChEBI" id="CHEBI:90615"/>
        <dbReference type="ChEBI" id="CHEBI:90616"/>
        <dbReference type="EC" id="2.1.1.72"/>
    </reaction>
</comment>
<evidence type="ECO:0000256" key="1">
    <source>
        <dbReference type="ARBA" id="ARBA00006594"/>
    </source>
</evidence>
<evidence type="ECO:0000256" key="6">
    <source>
        <dbReference type="ARBA" id="ARBA00047942"/>
    </source>
</evidence>
<protein>
    <recommendedName>
        <fullName evidence="2">site-specific DNA-methyltransferase (adenine-specific)</fullName>
        <ecNumber evidence="2">2.1.1.72</ecNumber>
    </recommendedName>
</protein>
<dbReference type="GO" id="GO:0032259">
    <property type="term" value="P:methylation"/>
    <property type="evidence" value="ECO:0007669"/>
    <property type="project" value="UniProtKB-KW"/>
</dbReference>
<name>A0A7V8VEN0_9BACT</name>
<evidence type="ECO:0000259" key="7">
    <source>
        <dbReference type="Pfam" id="PF01555"/>
    </source>
</evidence>
<organism evidence="8 9">
    <name type="scientific">Thermogemmata fonticola</name>
    <dbReference type="NCBI Taxonomy" id="2755323"/>
    <lineage>
        <taxon>Bacteria</taxon>
        <taxon>Pseudomonadati</taxon>
        <taxon>Planctomycetota</taxon>
        <taxon>Planctomycetia</taxon>
        <taxon>Gemmatales</taxon>
        <taxon>Gemmataceae</taxon>
        <taxon>Thermogemmata</taxon>
    </lineage>
</organism>
<keyword evidence="9" id="KW-1185">Reference proteome</keyword>
<evidence type="ECO:0000256" key="5">
    <source>
        <dbReference type="ARBA" id="ARBA00022691"/>
    </source>
</evidence>
<proteinExistence type="inferred from homology"/>
<comment type="similarity">
    <text evidence="1">Belongs to the N(4)/N(6)-methyltransferase family.</text>
</comment>
<dbReference type="InterPro" id="IPR002941">
    <property type="entry name" value="DNA_methylase_N4/N6"/>
</dbReference>
<dbReference type="InterPro" id="IPR002295">
    <property type="entry name" value="N4/N6-MTase_EcoPI_Mod-like"/>
</dbReference>
<dbReference type="GO" id="GO:0009007">
    <property type="term" value="F:site-specific DNA-methyltransferase (adenine-specific) activity"/>
    <property type="evidence" value="ECO:0007669"/>
    <property type="project" value="UniProtKB-EC"/>
</dbReference>
<dbReference type="Pfam" id="PF01555">
    <property type="entry name" value="N6_N4_Mtase"/>
    <property type="match status" value="1"/>
</dbReference>